<gene>
    <name evidence="1" type="ORF">BDM02DRAFT_1733691</name>
</gene>
<dbReference type="Proteomes" id="UP000886501">
    <property type="component" value="Unassembled WGS sequence"/>
</dbReference>
<reference evidence="1" key="1">
    <citation type="submission" date="2019-10" db="EMBL/GenBank/DDBJ databases">
        <authorList>
            <consortium name="DOE Joint Genome Institute"/>
            <person name="Kuo A."/>
            <person name="Miyauchi S."/>
            <person name="Kiss E."/>
            <person name="Drula E."/>
            <person name="Kohler A."/>
            <person name="Sanchez-Garcia M."/>
            <person name="Andreopoulos B."/>
            <person name="Barry K.W."/>
            <person name="Bonito G."/>
            <person name="Buee M."/>
            <person name="Carver A."/>
            <person name="Chen C."/>
            <person name="Cichocki N."/>
            <person name="Clum A."/>
            <person name="Culley D."/>
            <person name="Crous P.W."/>
            <person name="Fauchery L."/>
            <person name="Girlanda M."/>
            <person name="Hayes R."/>
            <person name="Keri Z."/>
            <person name="Labutti K."/>
            <person name="Lipzen A."/>
            <person name="Lombard V."/>
            <person name="Magnuson J."/>
            <person name="Maillard F."/>
            <person name="Morin E."/>
            <person name="Murat C."/>
            <person name="Nolan M."/>
            <person name="Ohm R."/>
            <person name="Pangilinan J."/>
            <person name="Pereira M."/>
            <person name="Perotto S."/>
            <person name="Peter M."/>
            <person name="Riley R."/>
            <person name="Sitrit Y."/>
            <person name="Stielow B."/>
            <person name="Szollosi G."/>
            <person name="Zifcakova L."/>
            <person name="Stursova M."/>
            <person name="Spatafora J.W."/>
            <person name="Tedersoo L."/>
            <person name="Vaario L.-M."/>
            <person name="Yamada A."/>
            <person name="Yan M."/>
            <person name="Wang P."/>
            <person name="Xu J."/>
            <person name="Bruns T."/>
            <person name="Baldrian P."/>
            <person name="Vilgalys R."/>
            <person name="Henrissat B."/>
            <person name="Grigoriev I.V."/>
            <person name="Hibbett D."/>
            <person name="Nagy L.G."/>
            <person name="Martin F.M."/>
        </authorList>
    </citation>
    <scope>NUCLEOTIDE SEQUENCE</scope>
    <source>
        <strain evidence="1">P2</strain>
    </source>
</reference>
<accession>A0ACB6ZKB5</accession>
<name>A0ACB6ZKB5_THEGA</name>
<evidence type="ECO:0000313" key="1">
    <source>
        <dbReference type="EMBL" id="KAF9649841.1"/>
    </source>
</evidence>
<protein>
    <submittedName>
        <fullName evidence="1">Uncharacterized protein</fullName>
    </submittedName>
</protein>
<keyword evidence="2" id="KW-1185">Reference proteome</keyword>
<proteinExistence type="predicted"/>
<reference evidence="1" key="2">
    <citation type="journal article" date="2020" name="Nat. Commun.">
        <title>Large-scale genome sequencing of mycorrhizal fungi provides insights into the early evolution of symbiotic traits.</title>
        <authorList>
            <person name="Miyauchi S."/>
            <person name="Kiss E."/>
            <person name="Kuo A."/>
            <person name="Drula E."/>
            <person name="Kohler A."/>
            <person name="Sanchez-Garcia M."/>
            <person name="Morin E."/>
            <person name="Andreopoulos B."/>
            <person name="Barry K.W."/>
            <person name="Bonito G."/>
            <person name="Buee M."/>
            <person name="Carver A."/>
            <person name="Chen C."/>
            <person name="Cichocki N."/>
            <person name="Clum A."/>
            <person name="Culley D."/>
            <person name="Crous P.W."/>
            <person name="Fauchery L."/>
            <person name="Girlanda M."/>
            <person name="Hayes R.D."/>
            <person name="Keri Z."/>
            <person name="LaButti K."/>
            <person name="Lipzen A."/>
            <person name="Lombard V."/>
            <person name="Magnuson J."/>
            <person name="Maillard F."/>
            <person name="Murat C."/>
            <person name="Nolan M."/>
            <person name="Ohm R.A."/>
            <person name="Pangilinan J."/>
            <person name="Pereira M.F."/>
            <person name="Perotto S."/>
            <person name="Peter M."/>
            <person name="Pfister S."/>
            <person name="Riley R."/>
            <person name="Sitrit Y."/>
            <person name="Stielow J.B."/>
            <person name="Szollosi G."/>
            <person name="Zifcakova L."/>
            <person name="Stursova M."/>
            <person name="Spatafora J.W."/>
            <person name="Tedersoo L."/>
            <person name="Vaario L.M."/>
            <person name="Yamada A."/>
            <person name="Yan M."/>
            <person name="Wang P."/>
            <person name="Xu J."/>
            <person name="Bruns T."/>
            <person name="Baldrian P."/>
            <person name="Vilgalys R."/>
            <person name="Dunand C."/>
            <person name="Henrissat B."/>
            <person name="Grigoriev I.V."/>
            <person name="Hibbett D."/>
            <person name="Nagy L.G."/>
            <person name="Martin F.M."/>
        </authorList>
    </citation>
    <scope>NUCLEOTIDE SEQUENCE</scope>
    <source>
        <strain evidence="1">P2</strain>
    </source>
</reference>
<dbReference type="EMBL" id="MU117992">
    <property type="protein sequence ID" value="KAF9649841.1"/>
    <property type="molecule type" value="Genomic_DNA"/>
</dbReference>
<evidence type="ECO:0000313" key="2">
    <source>
        <dbReference type="Proteomes" id="UP000886501"/>
    </source>
</evidence>
<organism evidence="1 2">
    <name type="scientific">Thelephora ganbajun</name>
    <name type="common">Ganba fungus</name>
    <dbReference type="NCBI Taxonomy" id="370292"/>
    <lineage>
        <taxon>Eukaryota</taxon>
        <taxon>Fungi</taxon>
        <taxon>Dikarya</taxon>
        <taxon>Basidiomycota</taxon>
        <taxon>Agaricomycotina</taxon>
        <taxon>Agaricomycetes</taxon>
        <taxon>Thelephorales</taxon>
        <taxon>Thelephoraceae</taxon>
        <taxon>Thelephora</taxon>
    </lineage>
</organism>
<sequence length="155" mass="16764">MQVKSSENIPEVPAGWAAHPSIANSEPGNRGTVQTWNASVGSGNSDPHPIHPRKSAVSHADNHLFHLAIVSNRFLSTSLCLGWLTRPLLPPDSVATFVVVSHAGDRSLSVHFILRTRARPQGCSWSPIRVAIAEKDPLPSIWSTGDSMIFSQSLM</sequence>
<comment type="caution">
    <text evidence="1">The sequence shown here is derived from an EMBL/GenBank/DDBJ whole genome shotgun (WGS) entry which is preliminary data.</text>
</comment>